<evidence type="ECO:0000313" key="5">
    <source>
        <dbReference type="WBParaSite" id="Csp11.Scaffold629.g10886.t1"/>
    </source>
</evidence>
<dbReference type="AlphaFoldDB" id="A0A1I7TQY5"/>
<evidence type="ECO:0000256" key="1">
    <source>
        <dbReference type="ARBA" id="ARBA00013191"/>
    </source>
</evidence>
<keyword evidence="4" id="KW-1185">Reference proteome</keyword>
<dbReference type="Proteomes" id="UP000095282">
    <property type="component" value="Unplaced"/>
</dbReference>
<dbReference type="eggNOG" id="KOG1394">
    <property type="taxonomic scope" value="Eukaryota"/>
</dbReference>
<dbReference type="PANTHER" id="PTHR11712">
    <property type="entry name" value="POLYKETIDE SYNTHASE-RELATED"/>
    <property type="match status" value="1"/>
</dbReference>
<dbReference type="Gene3D" id="3.40.47.10">
    <property type="match status" value="1"/>
</dbReference>
<accession>A0A1I7TQY5</accession>
<dbReference type="SMART" id="SM00825">
    <property type="entry name" value="PKS_KS"/>
    <property type="match status" value="1"/>
</dbReference>
<evidence type="ECO:0000313" key="4">
    <source>
        <dbReference type="Proteomes" id="UP000095282"/>
    </source>
</evidence>
<dbReference type="InterPro" id="IPR014030">
    <property type="entry name" value="Ketoacyl_synth_N"/>
</dbReference>
<dbReference type="InterPro" id="IPR000794">
    <property type="entry name" value="Beta-ketoacyl_synthase"/>
</dbReference>
<dbReference type="PROSITE" id="PS52004">
    <property type="entry name" value="KS3_2"/>
    <property type="match status" value="1"/>
</dbReference>
<evidence type="ECO:0000259" key="3">
    <source>
        <dbReference type="PROSITE" id="PS52004"/>
    </source>
</evidence>
<dbReference type="PANTHER" id="PTHR11712:SF336">
    <property type="entry name" value="3-OXOACYL-[ACYL-CARRIER-PROTEIN] SYNTHASE, MITOCHONDRIAL"/>
    <property type="match status" value="1"/>
</dbReference>
<dbReference type="CDD" id="cd00834">
    <property type="entry name" value="KAS_I_II"/>
    <property type="match status" value="1"/>
</dbReference>
<keyword evidence="2" id="KW-0808">Transferase</keyword>
<proteinExistence type="predicted"/>
<dbReference type="GO" id="GO:0005739">
    <property type="term" value="C:mitochondrion"/>
    <property type="evidence" value="ECO:0007669"/>
    <property type="project" value="TreeGrafter"/>
</dbReference>
<dbReference type="GO" id="GO:0006633">
    <property type="term" value="P:fatty acid biosynthetic process"/>
    <property type="evidence" value="ECO:0007669"/>
    <property type="project" value="InterPro"/>
</dbReference>
<dbReference type="PROSITE" id="PS00606">
    <property type="entry name" value="KS3_1"/>
    <property type="match status" value="1"/>
</dbReference>
<sequence length="286" mass="30723">MHRVVITGMGAISPFGSTVNALRNGLSEGRTALKYDEKLKFVVGAVPERIEDRWTPGQQREMSRTSMFALVAAEEALCQASAESLDHEETLVNIGTCMSDLEHIGETAQKVSEGQTRRVSPYFVPRILNNLPAGYVAMKYKMRGGVESTSTACATGVHCIGNAFHSIRYGTSRRALAGAVECALNPIALAGFDRMRALAKGEDPQISRPFDKKRAGFVMAEGAGLLFLERLEDAETRGATILGEVLGYGISSDCYHISTPDPSAIGAILSMRRAIGSANIGPRQIG</sequence>
<dbReference type="WBParaSite" id="Csp11.Scaffold629.g10886.t1">
    <property type="protein sequence ID" value="Csp11.Scaffold629.g10886.t1"/>
    <property type="gene ID" value="Csp11.Scaffold629.g10886"/>
</dbReference>
<dbReference type="STRING" id="1561998.A0A1I7TQY5"/>
<name>A0A1I7TQY5_9PELO</name>
<dbReference type="InterPro" id="IPR020841">
    <property type="entry name" value="PKS_Beta-ketoAc_synthase_dom"/>
</dbReference>
<feature type="domain" description="Ketosynthase family 3 (KS3)" evidence="3">
    <location>
        <begin position="1"/>
        <end position="286"/>
    </location>
</feature>
<dbReference type="InterPro" id="IPR018201">
    <property type="entry name" value="Ketoacyl_synth_AS"/>
</dbReference>
<organism evidence="4 5">
    <name type="scientific">Caenorhabditis tropicalis</name>
    <dbReference type="NCBI Taxonomy" id="1561998"/>
    <lineage>
        <taxon>Eukaryota</taxon>
        <taxon>Metazoa</taxon>
        <taxon>Ecdysozoa</taxon>
        <taxon>Nematoda</taxon>
        <taxon>Chromadorea</taxon>
        <taxon>Rhabditida</taxon>
        <taxon>Rhabditina</taxon>
        <taxon>Rhabditomorpha</taxon>
        <taxon>Rhabditoidea</taxon>
        <taxon>Rhabditidae</taxon>
        <taxon>Peloderinae</taxon>
        <taxon>Caenorhabditis</taxon>
    </lineage>
</organism>
<dbReference type="Pfam" id="PF00109">
    <property type="entry name" value="ketoacyl-synt"/>
    <property type="match status" value="1"/>
</dbReference>
<dbReference type="SUPFAM" id="SSF53901">
    <property type="entry name" value="Thiolase-like"/>
    <property type="match status" value="2"/>
</dbReference>
<dbReference type="InterPro" id="IPR016039">
    <property type="entry name" value="Thiolase-like"/>
</dbReference>
<evidence type="ECO:0000256" key="2">
    <source>
        <dbReference type="ARBA" id="ARBA00022679"/>
    </source>
</evidence>
<dbReference type="GO" id="GO:0004315">
    <property type="term" value="F:3-oxoacyl-[acyl-carrier-protein] synthase activity"/>
    <property type="evidence" value="ECO:0007669"/>
    <property type="project" value="UniProtKB-EC"/>
</dbReference>
<dbReference type="EC" id="2.3.1.41" evidence="1"/>
<reference evidence="5" key="1">
    <citation type="submission" date="2016-11" db="UniProtKB">
        <authorList>
            <consortium name="WormBaseParasite"/>
        </authorList>
    </citation>
    <scope>IDENTIFICATION</scope>
</reference>
<protein>
    <recommendedName>
        <fullName evidence="1">beta-ketoacyl-[acyl-carrier-protein] synthase I</fullName>
        <ecNumber evidence="1">2.3.1.41</ecNumber>
    </recommendedName>
</protein>